<dbReference type="GO" id="GO:0006412">
    <property type="term" value="P:translation"/>
    <property type="evidence" value="ECO:0007669"/>
    <property type="project" value="UniProtKB-UniRule"/>
</dbReference>
<evidence type="ECO:0000256" key="3">
    <source>
        <dbReference type="ARBA" id="ARBA00022490"/>
    </source>
</evidence>
<dbReference type="OrthoDB" id="414863at2759"/>
<dbReference type="PRINTS" id="PR00395">
    <property type="entry name" value="RIBOSOMALS2"/>
</dbReference>
<dbReference type="Pfam" id="PF00318">
    <property type="entry name" value="Ribosomal_S2"/>
    <property type="match status" value="2"/>
</dbReference>
<dbReference type="InterPro" id="IPR001865">
    <property type="entry name" value="Ribosomal_uS2"/>
</dbReference>
<dbReference type="KEGG" id="hazt:108669033"/>
<evidence type="ECO:0000256" key="5">
    <source>
        <dbReference type="ARBA" id="ARBA00023274"/>
    </source>
</evidence>
<dbReference type="GO" id="GO:0022627">
    <property type="term" value="C:cytosolic small ribosomal subunit"/>
    <property type="evidence" value="ECO:0007669"/>
    <property type="project" value="UniProtKB-UniRule"/>
</dbReference>
<comment type="similarity">
    <text evidence="2 6 7">Belongs to the universal ribosomal protein uS2 family.</text>
</comment>
<dbReference type="PANTHER" id="PTHR11489">
    <property type="entry name" value="40S RIBOSOMAL PROTEIN SA"/>
    <property type="match status" value="1"/>
</dbReference>
<comment type="subunit">
    <text evidence="6">Component of the small ribosomal subunit. Mature ribosomes consist of a small (40S) and a large (60S) subunit. The 40S subunit contains about 33 different proteins and 1 molecule of RNA (18S). The 60S subunit contains about 49 different proteins and 3 molecules of RNA (28S, 5.8S and 5S). Interacts with ribosomal protein S21.</text>
</comment>
<comment type="function">
    <text evidence="6">Required for the assembly and/or stability of the 40S ribosomal subunit. Required for the processing of the 20S rRNA-precursor to mature 18S rRNA in a late step of the maturation of 40S ribosomal subunits.</text>
</comment>
<feature type="region of interest" description="Disordered" evidence="8">
    <location>
        <begin position="263"/>
        <end position="287"/>
    </location>
</feature>
<keyword evidence="3 6" id="KW-0963">Cytoplasm</keyword>
<evidence type="ECO:0000256" key="8">
    <source>
        <dbReference type="SAM" id="MobiDB-lite"/>
    </source>
</evidence>
<dbReference type="SUPFAM" id="SSF52313">
    <property type="entry name" value="Ribosomal protein S2"/>
    <property type="match status" value="1"/>
</dbReference>
<proteinExistence type="inferred from homology"/>
<dbReference type="CDD" id="cd01425">
    <property type="entry name" value="RPS2"/>
    <property type="match status" value="1"/>
</dbReference>
<comment type="subcellular location">
    <subcellularLocation>
        <location evidence="1 6">Cytoplasm</location>
    </subcellularLocation>
</comment>
<evidence type="ECO:0000256" key="1">
    <source>
        <dbReference type="ARBA" id="ARBA00004496"/>
    </source>
</evidence>
<evidence type="ECO:0000256" key="4">
    <source>
        <dbReference type="ARBA" id="ARBA00022980"/>
    </source>
</evidence>
<evidence type="ECO:0000256" key="7">
    <source>
        <dbReference type="RuleBase" id="RU003631"/>
    </source>
</evidence>
<dbReference type="InterPro" id="IPR027498">
    <property type="entry name" value="Ribosomal_uS2_euk"/>
</dbReference>
<dbReference type="AlphaFoldDB" id="A0A8B7NE97"/>
<name>A0A8B7NE97_HYAAZ</name>
<sequence length="287" mass="31747">MSGGLPILAMQESDVTRFLTASTHLGSTNVNFQMQQYVFKRRADGVHIINLKKTYEKLLLAARAIAAIENPADVYVISSRPMGQRAVLKYARYTGATPIAGRFTPGAFTNQIQAAFREPRLLVVTDPIQDHQPVNEASYVNIPVIAFCNTDSPLRFVDIAIPCNNRSVQSVGLMWWMMAREVLRLRGTISRTIAWELEIMPDLFFYRDADDQAKEEETKVDETMKLDTQPEAVVEEIPEDLAPVGGAVNVVADVTAPLTAAPKADWTGQDDTVGGNSETWGGDNTWT</sequence>
<evidence type="ECO:0000256" key="2">
    <source>
        <dbReference type="ARBA" id="ARBA00006242"/>
    </source>
</evidence>
<dbReference type="FunFam" id="3.40.50.10490:FF:000012">
    <property type="entry name" value="40S ribosomal protein SA"/>
    <property type="match status" value="1"/>
</dbReference>
<keyword evidence="5 6" id="KW-0687">Ribonucleoprotein</keyword>
<gene>
    <name evidence="10" type="primary">LOC108669033</name>
</gene>
<dbReference type="OMA" id="VKNFFEP"/>
<evidence type="ECO:0000313" key="10">
    <source>
        <dbReference type="RefSeq" id="XP_018011806.1"/>
    </source>
</evidence>
<dbReference type="NCBIfam" id="TIGR01012">
    <property type="entry name" value="uS2_euk_arch"/>
    <property type="match status" value="1"/>
</dbReference>
<dbReference type="HAMAP" id="MF_03015">
    <property type="entry name" value="Ribosomal_S2_euk"/>
    <property type="match status" value="1"/>
</dbReference>
<dbReference type="InterPro" id="IPR023591">
    <property type="entry name" value="Ribosomal_uS2_flav_dom_sf"/>
</dbReference>
<protein>
    <recommendedName>
        <fullName evidence="6">Small ribosomal subunit protein uS2</fullName>
    </recommendedName>
</protein>
<dbReference type="PROSITE" id="PS00963">
    <property type="entry name" value="RIBOSOMAL_S2_2"/>
    <property type="match status" value="1"/>
</dbReference>
<evidence type="ECO:0000256" key="6">
    <source>
        <dbReference type="HAMAP-Rule" id="MF_03015"/>
    </source>
</evidence>
<dbReference type="CTD" id="104044"/>
<reference evidence="10" key="1">
    <citation type="submission" date="2025-08" db="UniProtKB">
        <authorList>
            <consortium name="RefSeq"/>
        </authorList>
    </citation>
    <scope>IDENTIFICATION</scope>
    <source>
        <tissue evidence="10">Whole organism</tissue>
    </source>
</reference>
<dbReference type="RefSeq" id="XP_018011806.1">
    <property type="nucleotide sequence ID" value="XM_018156317.2"/>
</dbReference>
<dbReference type="GO" id="GO:0000028">
    <property type="term" value="P:ribosomal small subunit assembly"/>
    <property type="evidence" value="ECO:0007669"/>
    <property type="project" value="UniProtKB-UniRule"/>
</dbReference>
<dbReference type="Proteomes" id="UP000694843">
    <property type="component" value="Unplaced"/>
</dbReference>
<accession>A0A8B7NE97</accession>
<evidence type="ECO:0000313" key="9">
    <source>
        <dbReference type="Proteomes" id="UP000694843"/>
    </source>
</evidence>
<dbReference type="GO" id="GO:0003735">
    <property type="term" value="F:structural constituent of ribosome"/>
    <property type="evidence" value="ECO:0007669"/>
    <property type="project" value="UniProtKB-UniRule"/>
</dbReference>
<dbReference type="InterPro" id="IPR018130">
    <property type="entry name" value="Ribosomal_uS2_CS"/>
</dbReference>
<feature type="compositionally biased region" description="Polar residues" evidence="8">
    <location>
        <begin position="274"/>
        <end position="287"/>
    </location>
</feature>
<dbReference type="Gene3D" id="3.40.50.10490">
    <property type="entry name" value="Glucose-6-phosphate isomerase like protein, domain 1"/>
    <property type="match status" value="1"/>
</dbReference>
<keyword evidence="9" id="KW-1185">Reference proteome</keyword>
<keyword evidence="4 6" id="KW-0689">Ribosomal protein</keyword>
<dbReference type="InterPro" id="IPR005707">
    <property type="entry name" value="Ribosomal_uS2_euk/arc"/>
</dbReference>
<organism evidence="9 10">
    <name type="scientific">Hyalella azteca</name>
    <name type="common">Amphipod</name>
    <dbReference type="NCBI Taxonomy" id="294128"/>
    <lineage>
        <taxon>Eukaryota</taxon>
        <taxon>Metazoa</taxon>
        <taxon>Ecdysozoa</taxon>
        <taxon>Arthropoda</taxon>
        <taxon>Crustacea</taxon>
        <taxon>Multicrustacea</taxon>
        <taxon>Malacostraca</taxon>
        <taxon>Eumalacostraca</taxon>
        <taxon>Peracarida</taxon>
        <taxon>Amphipoda</taxon>
        <taxon>Senticaudata</taxon>
        <taxon>Talitrida</taxon>
        <taxon>Talitroidea</taxon>
        <taxon>Hyalellidae</taxon>
        <taxon>Hyalella</taxon>
    </lineage>
</organism>
<dbReference type="GeneID" id="108669033"/>